<evidence type="ECO:0000256" key="2">
    <source>
        <dbReference type="PROSITE-ProRule" id="PRU00117"/>
    </source>
</evidence>
<accession>A0A077YF10</accession>
<dbReference type="EMBL" id="LK022887">
    <property type="protein sequence ID" value="VTZ66618.1"/>
    <property type="molecule type" value="Genomic_DNA"/>
</dbReference>
<dbReference type="InterPro" id="IPR036612">
    <property type="entry name" value="KH_dom_type_1_sf"/>
</dbReference>
<feature type="domain" description="K Homology" evidence="3">
    <location>
        <begin position="108"/>
        <end position="178"/>
    </location>
</feature>
<evidence type="ECO:0000313" key="4">
    <source>
        <dbReference type="EMBL" id="SCM05204.1"/>
    </source>
</evidence>
<sequence length="341" mass="37852">MGDGTKEEQTIKCGTSQLCFVKMLINNLVAGSIIGKNGSIISGIENKTGCSLKLSPNNSYFPNTQKRVLVICGKQEEINNVIIIILDKIRQISIPNNMHVNKNENKTQTYTCRVVVPKSAVSAIIGKGGHQIKQLQNNTGTKIQISNREDGLNERIISIVGSFDSVRDTTTKVIASIQTDPNLKDLLNVIYNKELNIENANSNNHGSAIRNISHNFINNVPMNNYVMSQQYGLFQHEQYVDINTMNYLIRNNRDLFNLPCEISIQIPDEFIGSVIGKNGARLTNIMNSTGAQIKISRKGELIPGTTDRKTRIIGTVAAVHAAHVLVLQRLESVYMQIKFDT</sequence>
<evidence type="ECO:0000313" key="7">
    <source>
        <dbReference type="Proteomes" id="UP000195489"/>
    </source>
</evidence>
<dbReference type="Pfam" id="PF00013">
    <property type="entry name" value="KH_1"/>
    <property type="match status" value="3"/>
</dbReference>
<keyword evidence="2" id="KW-0694">RNA-binding</keyword>
<dbReference type="Proteomes" id="UP000071118">
    <property type="component" value="Chromosome 10"/>
</dbReference>
<dbReference type="EMBL" id="LT608162">
    <property type="protein sequence ID" value="SCM05204.1"/>
    <property type="molecule type" value="Genomic_DNA"/>
</dbReference>
<dbReference type="KEGG" id="pcb:PCHAS_1028200"/>
<proteinExistence type="predicted"/>
<evidence type="ECO:0000313" key="6">
    <source>
        <dbReference type="Proteomes" id="UP000071118"/>
    </source>
</evidence>
<gene>
    <name evidence="5" type="ORF">PCHAS_1028200</name>
    <name evidence="4" type="ORF">PCHCB_000248100</name>
</gene>
<name>A0A077YF10_PLACU</name>
<reference evidence="5 6" key="1">
    <citation type="journal article" date="2014" name="BMC Biol.">
        <title>A comprehensive evaluation of rodent malaria parasite genomes and gene expression.</title>
        <authorList>
            <person name="Otto T.D."/>
            <person name="Bohme U."/>
            <person name="Jackson A.P."/>
            <person name="Hunt M."/>
            <person name="Franke-Fayard B."/>
            <person name="Hoeijmakers W.A."/>
            <person name="Religa A.A."/>
            <person name="Robertson L."/>
            <person name="Sanders M."/>
            <person name="Ogun S.A."/>
            <person name="Cunningham D."/>
            <person name="Erhart A."/>
            <person name="Billker O."/>
            <person name="Khan S.M."/>
            <person name="Stunnenberg H.G."/>
            <person name="Langhorne J."/>
            <person name="Holder A.A."/>
            <person name="Waters A.P."/>
            <person name="Newbold C.I."/>
            <person name="Pain A."/>
            <person name="Berriman M."/>
            <person name="Janse C.J."/>
        </authorList>
    </citation>
    <scope>NUCLEOTIDE SEQUENCE [LARGE SCALE GENOMIC DNA]</scope>
    <source>
        <strain evidence="5 6">AS</strain>
    </source>
</reference>
<dbReference type="InterPro" id="IPR004088">
    <property type="entry name" value="KH_dom_type_1"/>
</dbReference>
<dbReference type="RefSeq" id="XP_738237.2">
    <property type="nucleotide sequence ID" value="XM_733144.2"/>
</dbReference>
<dbReference type="VEuPathDB" id="PlasmoDB:PCHAS_1028200"/>
<reference evidence="4 7" key="3">
    <citation type="submission" date="2016-08" db="EMBL/GenBank/DDBJ databases">
        <authorList>
            <consortium name="Pathogen Informatics"/>
        </authorList>
    </citation>
    <scope>NUCLEOTIDE SEQUENCE [LARGE SCALE GENOMIC DNA]</scope>
    <source>
        <strain evidence="5">AS</strain>
        <strain evidence="4 7">CB</strain>
    </source>
</reference>
<reference evidence="5" key="2">
    <citation type="submission" date="2014-05" db="EMBL/GenBank/DDBJ databases">
        <authorList>
            <person name="Aslett M.A."/>
            <person name="De Silva N."/>
        </authorList>
    </citation>
    <scope>NUCLEOTIDE SEQUENCE</scope>
    <source>
        <strain evidence="5">AS</strain>
    </source>
</reference>
<dbReference type="PROSITE" id="PS50084">
    <property type="entry name" value="KH_TYPE_1"/>
    <property type="match status" value="3"/>
</dbReference>
<dbReference type="OrthoDB" id="441329at2759"/>
<evidence type="ECO:0000313" key="5">
    <source>
        <dbReference type="EMBL" id="VTZ66618.1"/>
    </source>
</evidence>
<dbReference type="AlphaFoldDB" id="A0A077YF10"/>
<keyword evidence="1" id="KW-0677">Repeat</keyword>
<dbReference type="InterPro" id="IPR004087">
    <property type="entry name" value="KH_dom"/>
</dbReference>
<dbReference type="GeneID" id="3491273"/>
<organism evidence="4 7">
    <name type="scientific">Plasmodium chabaudi chabaudi</name>
    <dbReference type="NCBI Taxonomy" id="31271"/>
    <lineage>
        <taxon>Eukaryota</taxon>
        <taxon>Sar</taxon>
        <taxon>Alveolata</taxon>
        <taxon>Apicomplexa</taxon>
        <taxon>Aconoidasida</taxon>
        <taxon>Haemosporida</taxon>
        <taxon>Plasmodiidae</taxon>
        <taxon>Plasmodium</taxon>
        <taxon>Plasmodium (Vinckeia)</taxon>
    </lineage>
</organism>
<keyword evidence="6" id="KW-1185">Reference proteome</keyword>
<dbReference type="SUPFAM" id="SSF54791">
    <property type="entry name" value="Eukaryotic type KH-domain (KH-domain type I)"/>
    <property type="match status" value="3"/>
</dbReference>
<feature type="domain" description="K Homology" evidence="3">
    <location>
        <begin position="258"/>
        <end position="331"/>
    </location>
</feature>
<feature type="domain" description="K Homology" evidence="3">
    <location>
        <begin position="17"/>
        <end position="90"/>
    </location>
</feature>
<dbReference type="GO" id="GO:0003723">
    <property type="term" value="F:RNA binding"/>
    <property type="evidence" value="ECO:0007669"/>
    <property type="project" value="UniProtKB-UniRule"/>
</dbReference>
<evidence type="ECO:0000256" key="1">
    <source>
        <dbReference type="ARBA" id="ARBA00022737"/>
    </source>
</evidence>
<protein>
    <submittedName>
        <fullName evidence="5">RNA-binding protein Nova-1, putative</fullName>
    </submittedName>
    <submittedName>
        <fullName evidence="4">RNA-binding protein, putative</fullName>
    </submittedName>
</protein>
<dbReference type="SMART" id="SM00322">
    <property type="entry name" value="KH"/>
    <property type="match status" value="3"/>
</dbReference>
<dbReference type="Proteomes" id="UP000195489">
    <property type="component" value="Chromosome 10"/>
</dbReference>
<dbReference type="PANTHER" id="PTHR10288">
    <property type="entry name" value="KH DOMAIN CONTAINING RNA BINDING PROTEIN"/>
    <property type="match status" value="1"/>
</dbReference>
<dbReference type="Gene3D" id="3.30.1370.10">
    <property type="entry name" value="K Homology domain, type 1"/>
    <property type="match status" value="3"/>
</dbReference>
<evidence type="ECO:0000259" key="3">
    <source>
        <dbReference type="SMART" id="SM00322"/>
    </source>
</evidence>